<name>A0AAJ2TNI7_STEMA</name>
<dbReference type="AlphaFoldDB" id="A0AAJ2TNI7"/>
<organism evidence="1 2">
    <name type="scientific">Stenotrophomonas maltophilia</name>
    <name type="common">Pseudomonas maltophilia</name>
    <name type="synonym">Xanthomonas maltophilia</name>
    <dbReference type="NCBI Taxonomy" id="40324"/>
    <lineage>
        <taxon>Bacteria</taxon>
        <taxon>Pseudomonadati</taxon>
        <taxon>Pseudomonadota</taxon>
        <taxon>Gammaproteobacteria</taxon>
        <taxon>Lysobacterales</taxon>
        <taxon>Lysobacteraceae</taxon>
        <taxon>Stenotrophomonas</taxon>
        <taxon>Stenotrophomonas maltophilia group</taxon>
    </lineage>
</organism>
<dbReference type="RefSeq" id="WP_239503809.1">
    <property type="nucleotide sequence ID" value="NZ_JAKJQX010000029.1"/>
</dbReference>
<proteinExistence type="predicted"/>
<sequence>MAMGLVINEAVVLRAVFHGAVDADQIRYWLDRVQALIEAHRPFYFIASTAPGATFCDDYRALQAVWYKQYKAAFRQYCRGLVRIASDAAERQRLGTPALHAAWAVPYFVTTDAGAGMRWIGEHLEQADAH</sequence>
<evidence type="ECO:0000313" key="2">
    <source>
        <dbReference type="Proteomes" id="UP001288387"/>
    </source>
</evidence>
<dbReference type="Proteomes" id="UP001288387">
    <property type="component" value="Unassembled WGS sequence"/>
</dbReference>
<gene>
    <name evidence="1" type="ORF">U4I38_13795</name>
</gene>
<accession>A0AAJ2TNI7</accession>
<dbReference type="EMBL" id="JAXRVB010000015">
    <property type="protein sequence ID" value="MDZ5765545.1"/>
    <property type="molecule type" value="Genomic_DNA"/>
</dbReference>
<reference evidence="1" key="1">
    <citation type="submission" date="2023-12" db="EMBL/GenBank/DDBJ databases">
        <title>'Antibacterial potential of Stenotrophomonas maltophilia cystic fibrosis isolates' (manuscript under preparation).</title>
        <authorList>
            <person name="Crisan C.V."/>
            <person name="Pettis M."/>
            <person name="Goldberg J.B."/>
        </authorList>
    </citation>
    <scope>NUCLEOTIDE SEQUENCE</scope>
    <source>
        <strain evidence="1">CCV129</strain>
    </source>
</reference>
<comment type="caution">
    <text evidence="1">The sequence shown here is derived from an EMBL/GenBank/DDBJ whole genome shotgun (WGS) entry which is preliminary data.</text>
</comment>
<protein>
    <submittedName>
        <fullName evidence="1">Uncharacterized protein</fullName>
    </submittedName>
</protein>
<evidence type="ECO:0000313" key="1">
    <source>
        <dbReference type="EMBL" id="MDZ5765545.1"/>
    </source>
</evidence>